<comment type="caution">
    <text evidence="1">The sequence shown here is derived from an EMBL/GenBank/DDBJ whole genome shotgun (WGS) entry which is preliminary data.</text>
</comment>
<evidence type="ECO:0000313" key="2">
    <source>
        <dbReference type="Proteomes" id="UP001139409"/>
    </source>
</evidence>
<dbReference type="Proteomes" id="UP001139409">
    <property type="component" value="Unassembled WGS sequence"/>
</dbReference>
<protein>
    <submittedName>
        <fullName evidence="1">Uncharacterized protein</fullName>
    </submittedName>
</protein>
<name>A0A9X1KUR3_9BACT</name>
<keyword evidence="2" id="KW-1185">Reference proteome</keyword>
<accession>A0A9X1KUR3</accession>
<proteinExistence type="predicted"/>
<reference evidence="1" key="1">
    <citation type="submission" date="2021-09" db="EMBL/GenBank/DDBJ databases">
        <title>Fulvivirga sp. isolated from coastal sediment.</title>
        <authorList>
            <person name="Yu H."/>
        </authorList>
    </citation>
    <scope>NUCLEOTIDE SEQUENCE</scope>
    <source>
        <strain evidence="1">1062</strain>
    </source>
</reference>
<organism evidence="1 2">
    <name type="scientific">Fulvivirga sedimenti</name>
    <dbReference type="NCBI Taxonomy" id="2879465"/>
    <lineage>
        <taxon>Bacteria</taxon>
        <taxon>Pseudomonadati</taxon>
        <taxon>Bacteroidota</taxon>
        <taxon>Cytophagia</taxon>
        <taxon>Cytophagales</taxon>
        <taxon>Fulvivirgaceae</taxon>
        <taxon>Fulvivirga</taxon>
    </lineage>
</organism>
<evidence type="ECO:0000313" key="1">
    <source>
        <dbReference type="EMBL" id="MCA6073788.1"/>
    </source>
</evidence>
<sequence>MTNYFISYSLKRDELIFLGKVLDQRRMFFKVFNKSKPSKDHLNIKRKILSGINFEDTVSTISFQKRELAYLNNVLLQYFISLLKNDLFQDEKQYIHLLKEFTEKLGENNIKVFDELFN</sequence>
<dbReference type="EMBL" id="JAIXNE010000001">
    <property type="protein sequence ID" value="MCA6073788.1"/>
    <property type="molecule type" value="Genomic_DNA"/>
</dbReference>
<dbReference type="RefSeq" id="WP_225696900.1">
    <property type="nucleotide sequence ID" value="NZ_JAIXNE010000001.1"/>
</dbReference>
<dbReference type="AlphaFoldDB" id="A0A9X1KUR3"/>
<gene>
    <name evidence="1" type="ORF">LDX50_02860</name>
</gene>